<dbReference type="GO" id="GO:0000271">
    <property type="term" value="P:polysaccharide biosynthetic process"/>
    <property type="evidence" value="ECO:0007669"/>
    <property type="project" value="InterPro"/>
</dbReference>
<keyword evidence="4 7" id="KW-0560">Oxidoreductase</keyword>
<sequence>MRVTVVGSGYVGTTLAACLADAGHDVTAVDIDPGVVAALNDGHAAIHEPGLDDLLAEHAGERLRATTEYDGIPDADVTFLAIGTPSREDGSIDLGPLTAAAEMTGEALAEAGATTANADGDDRHLVVVKSTITPPAVGEIREALAAGAGDAADRVELATNPEFLREGTAVDDFQHPDKLVFGTDSDWATERLETLYEPLLAATDAEVPVVRTDPETAVMIKYANNAFLASKISLANDLGNVCKRFGLDAYEVMDAVGLDDRISAQFLRSGVGWGGSCFPKDVDAIRAAAREAGYEPALLDAAVAVNDGQPERMLELLDDHVDAAGERVAVLGLAFKPGTDDIRNSRAIPIIEGLQARGAEVVGYDPVATANTRERFPDVEYAESAAAALDGATAALVVTDWDEFAALDDAFDAMAEPVVIDGRRIVERREGLVYEGLTW</sequence>
<dbReference type="NCBIfam" id="TIGR03026">
    <property type="entry name" value="NDP-sugDHase"/>
    <property type="match status" value="1"/>
</dbReference>
<dbReference type="InterPro" id="IPR008927">
    <property type="entry name" value="6-PGluconate_DH-like_C_sf"/>
</dbReference>
<dbReference type="SUPFAM" id="SSF51735">
    <property type="entry name" value="NAD(P)-binding Rossmann-fold domains"/>
    <property type="match status" value="1"/>
</dbReference>
<dbReference type="NCBIfam" id="NF041297">
    <property type="entry name" value="UDPGDh_AglM"/>
    <property type="match status" value="1"/>
</dbReference>
<dbReference type="STRING" id="1230454.C461_05462"/>
<dbReference type="Pfam" id="PF03720">
    <property type="entry name" value="UDPG_MGDP_dh_C"/>
    <property type="match status" value="1"/>
</dbReference>
<dbReference type="InterPro" id="IPR036220">
    <property type="entry name" value="UDP-Glc/GDP-Man_DH_C_sf"/>
</dbReference>
<evidence type="ECO:0000256" key="10">
    <source>
        <dbReference type="PIRSR" id="PIRSR500134-3"/>
    </source>
</evidence>
<feature type="binding site" evidence="10">
    <location>
        <position position="166"/>
    </location>
    <ligand>
        <name>NAD(+)</name>
        <dbReference type="ChEBI" id="CHEBI:57540"/>
    </ligand>
</feature>
<dbReference type="GO" id="GO:0006065">
    <property type="term" value="P:UDP-glucuronate biosynthetic process"/>
    <property type="evidence" value="ECO:0007669"/>
    <property type="project" value="UniProtKB-UniPathway"/>
</dbReference>
<dbReference type="RefSeq" id="WP_007999312.1">
    <property type="nucleotide sequence ID" value="NZ_AOJI01000017.1"/>
</dbReference>
<dbReference type="OrthoDB" id="59839at2157"/>
<reference evidence="12 13" key="1">
    <citation type="journal article" date="2014" name="PLoS Genet.">
        <title>Phylogenetically driven sequencing of extremely halophilic archaea reveals strategies for static and dynamic osmo-response.</title>
        <authorList>
            <person name="Becker E.A."/>
            <person name="Seitzer P.M."/>
            <person name="Tritt A."/>
            <person name="Larsen D."/>
            <person name="Krusor M."/>
            <person name="Yao A.I."/>
            <person name="Wu D."/>
            <person name="Madern D."/>
            <person name="Eisen J.A."/>
            <person name="Darling A.E."/>
            <person name="Facciotti M.T."/>
        </authorList>
    </citation>
    <scope>NUCLEOTIDE SEQUENCE [LARGE SCALE GENOMIC DNA]</scope>
    <source>
        <strain evidence="12 13">JCM 13560</strain>
    </source>
</reference>
<dbReference type="PATRIC" id="fig|1230454.4.peg.1107"/>
<feature type="active site" description="Nucleophile" evidence="8">
    <location>
        <position position="277"/>
    </location>
</feature>
<keyword evidence="5 7" id="KW-0520">NAD</keyword>
<feature type="binding site" evidence="10">
    <location>
        <position position="343"/>
    </location>
    <ligand>
        <name>NAD(+)</name>
        <dbReference type="ChEBI" id="CHEBI:57540"/>
    </ligand>
</feature>
<proteinExistence type="inferred from homology"/>
<evidence type="ECO:0000313" key="12">
    <source>
        <dbReference type="EMBL" id="EMA69053.1"/>
    </source>
</evidence>
<feature type="binding site" evidence="9">
    <location>
        <position position="336"/>
    </location>
    <ligand>
        <name>substrate</name>
    </ligand>
</feature>
<dbReference type="InterPro" id="IPR017476">
    <property type="entry name" value="UDP-Glc/GDP-Man"/>
</dbReference>
<dbReference type="SUPFAM" id="SSF48179">
    <property type="entry name" value="6-phosphogluconate dehydrogenase C-terminal domain-like"/>
    <property type="match status" value="1"/>
</dbReference>
<feature type="domain" description="UDP-glucose/GDP-mannose dehydrogenase C-terminal" evidence="11">
    <location>
        <begin position="329"/>
        <end position="428"/>
    </location>
</feature>
<comment type="pathway">
    <text evidence="1">Nucleotide-sugar biosynthesis; UDP-alpha-D-glucuronate biosynthesis; UDP-alpha-D-glucuronate from UDP-alpha-D-glucose: step 1/1.</text>
</comment>
<keyword evidence="13" id="KW-1185">Reference proteome</keyword>
<dbReference type="InterPro" id="IPR054886">
    <property type="entry name" value="UDPGDh_AglM"/>
</dbReference>
<evidence type="ECO:0000256" key="9">
    <source>
        <dbReference type="PIRSR" id="PIRSR500134-2"/>
    </source>
</evidence>
<dbReference type="SUPFAM" id="SSF52413">
    <property type="entry name" value="UDP-glucose/GDP-mannose dehydrogenase C-terminal domain"/>
    <property type="match status" value="1"/>
</dbReference>
<feature type="binding site" evidence="10">
    <location>
        <position position="280"/>
    </location>
    <ligand>
        <name>NAD(+)</name>
        <dbReference type="ChEBI" id="CHEBI:57540"/>
    </ligand>
</feature>
<protein>
    <recommendedName>
        <fullName evidence="3 7">UDP-glucose 6-dehydrogenase</fullName>
        <ecNumber evidence="3 7">1.1.1.22</ecNumber>
    </recommendedName>
</protein>
<dbReference type="GO" id="GO:0003979">
    <property type="term" value="F:UDP-glucose 6-dehydrogenase activity"/>
    <property type="evidence" value="ECO:0007669"/>
    <property type="project" value="UniProtKB-EC"/>
</dbReference>
<dbReference type="UniPathway" id="UPA00038">
    <property type="reaction ID" value="UER00491"/>
</dbReference>
<feature type="binding site" evidence="10">
    <location>
        <position position="131"/>
    </location>
    <ligand>
        <name>NAD(+)</name>
        <dbReference type="ChEBI" id="CHEBI:57540"/>
    </ligand>
</feature>
<dbReference type="Gene3D" id="3.40.50.720">
    <property type="entry name" value="NAD(P)-binding Rossmann-like Domain"/>
    <property type="match status" value="2"/>
</dbReference>
<dbReference type="PANTHER" id="PTHR43750:SF3">
    <property type="entry name" value="UDP-GLUCOSE 6-DEHYDROGENASE TUAD"/>
    <property type="match status" value="1"/>
</dbReference>
<feature type="binding site" evidence="9">
    <location>
        <begin position="163"/>
        <end position="166"/>
    </location>
    <ligand>
        <name>substrate</name>
    </ligand>
</feature>
<dbReference type="PANTHER" id="PTHR43750">
    <property type="entry name" value="UDP-GLUCOSE 6-DEHYDROGENASE TUAD"/>
    <property type="match status" value="1"/>
</dbReference>
<dbReference type="InterPro" id="IPR014027">
    <property type="entry name" value="UDP-Glc/GDP-Man_DH_C"/>
</dbReference>
<accession>M0PGP7</accession>
<dbReference type="InterPro" id="IPR001732">
    <property type="entry name" value="UDP-Glc/GDP-Man_DH_N"/>
</dbReference>
<feature type="binding site" evidence="9">
    <location>
        <position position="221"/>
    </location>
    <ligand>
        <name>substrate</name>
    </ligand>
</feature>
<dbReference type="SMART" id="SM00984">
    <property type="entry name" value="UDPG_MGDP_dh_C"/>
    <property type="match status" value="1"/>
</dbReference>
<dbReference type="InterPro" id="IPR028357">
    <property type="entry name" value="UDPglc_DH_bac"/>
</dbReference>
<evidence type="ECO:0000256" key="5">
    <source>
        <dbReference type="ARBA" id="ARBA00023027"/>
    </source>
</evidence>
<evidence type="ECO:0000256" key="4">
    <source>
        <dbReference type="ARBA" id="ARBA00023002"/>
    </source>
</evidence>
<dbReference type="Pfam" id="PF00984">
    <property type="entry name" value="UDPG_MGDP_dh"/>
    <property type="match status" value="1"/>
</dbReference>
<dbReference type="InterPro" id="IPR014026">
    <property type="entry name" value="UDP-Glc/GDP-Man_DH_dimer"/>
</dbReference>
<organism evidence="12 13">
    <name type="scientific">Halorubrum aidingense JCM 13560</name>
    <dbReference type="NCBI Taxonomy" id="1230454"/>
    <lineage>
        <taxon>Archaea</taxon>
        <taxon>Methanobacteriati</taxon>
        <taxon>Methanobacteriota</taxon>
        <taxon>Stenosarchaea group</taxon>
        <taxon>Halobacteria</taxon>
        <taxon>Halobacteriales</taxon>
        <taxon>Haloferacaceae</taxon>
        <taxon>Halorubrum</taxon>
    </lineage>
</organism>
<dbReference type="InterPro" id="IPR036291">
    <property type="entry name" value="NAD(P)-bd_dom_sf"/>
</dbReference>
<feature type="binding site" evidence="10">
    <location>
        <position position="84"/>
    </location>
    <ligand>
        <name>NAD(+)</name>
        <dbReference type="ChEBI" id="CHEBI:57540"/>
    </ligand>
</feature>
<evidence type="ECO:0000256" key="1">
    <source>
        <dbReference type="ARBA" id="ARBA00004701"/>
    </source>
</evidence>
<feature type="binding site" evidence="10">
    <location>
        <position position="30"/>
    </location>
    <ligand>
        <name>NAD(+)</name>
        <dbReference type="ChEBI" id="CHEBI:57540"/>
    </ligand>
</feature>
<dbReference type="Pfam" id="PF03721">
    <property type="entry name" value="UDPG_MGDP_dh_N"/>
    <property type="match status" value="1"/>
</dbReference>
<name>M0PGP7_9EURY</name>
<dbReference type="Proteomes" id="UP000011575">
    <property type="component" value="Unassembled WGS sequence"/>
</dbReference>
<comment type="caution">
    <text evidence="12">The sequence shown here is derived from an EMBL/GenBank/DDBJ whole genome shotgun (WGS) entry which is preliminary data.</text>
</comment>
<evidence type="ECO:0000313" key="13">
    <source>
        <dbReference type="Proteomes" id="UP000011575"/>
    </source>
</evidence>
<dbReference type="EC" id="1.1.1.22" evidence="3 7"/>
<feature type="binding site" evidence="9">
    <location>
        <begin position="266"/>
        <end position="270"/>
    </location>
    <ligand>
        <name>substrate</name>
    </ligand>
</feature>
<dbReference type="GO" id="GO:0051287">
    <property type="term" value="F:NAD binding"/>
    <property type="evidence" value="ECO:0007669"/>
    <property type="project" value="InterPro"/>
</dbReference>
<evidence type="ECO:0000256" key="7">
    <source>
        <dbReference type="PIRNR" id="PIRNR000124"/>
    </source>
</evidence>
<comment type="catalytic activity">
    <reaction evidence="6 7">
        <text>UDP-alpha-D-glucose + 2 NAD(+) + H2O = UDP-alpha-D-glucuronate + 2 NADH + 3 H(+)</text>
        <dbReference type="Rhea" id="RHEA:23596"/>
        <dbReference type="ChEBI" id="CHEBI:15377"/>
        <dbReference type="ChEBI" id="CHEBI:15378"/>
        <dbReference type="ChEBI" id="CHEBI:57540"/>
        <dbReference type="ChEBI" id="CHEBI:57945"/>
        <dbReference type="ChEBI" id="CHEBI:58052"/>
        <dbReference type="ChEBI" id="CHEBI:58885"/>
        <dbReference type="EC" id="1.1.1.22"/>
    </reaction>
</comment>
<gene>
    <name evidence="12" type="ORF">C461_05462</name>
</gene>
<dbReference type="AlphaFoldDB" id="M0PGP7"/>
<dbReference type="PIRSF" id="PIRSF000124">
    <property type="entry name" value="UDPglc_GDPman_dh"/>
    <property type="match status" value="1"/>
</dbReference>
<feature type="binding site" evidence="9">
    <location>
        <position position="274"/>
    </location>
    <ligand>
        <name>substrate</name>
    </ligand>
</feature>
<dbReference type="PROSITE" id="PS51257">
    <property type="entry name" value="PROKAR_LIPOPROTEIN"/>
    <property type="match status" value="1"/>
</dbReference>
<dbReference type="EMBL" id="AOJI01000017">
    <property type="protein sequence ID" value="EMA69053.1"/>
    <property type="molecule type" value="Genomic_DNA"/>
</dbReference>
<dbReference type="Gene3D" id="1.20.5.100">
    <property type="entry name" value="Cytochrome c1, transmembrane anchor, C-terminal"/>
    <property type="match status" value="1"/>
</dbReference>
<comment type="similarity">
    <text evidence="2 7">Belongs to the UDP-glucose/GDP-mannose dehydrogenase family.</text>
</comment>
<evidence type="ECO:0000256" key="3">
    <source>
        <dbReference type="ARBA" id="ARBA00012954"/>
    </source>
</evidence>
<evidence type="ECO:0000256" key="6">
    <source>
        <dbReference type="ARBA" id="ARBA00047473"/>
    </source>
</evidence>
<dbReference type="PIRSF" id="PIRSF500134">
    <property type="entry name" value="UDPglc_DH_bac"/>
    <property type="match status" value="1"/>
</dbReference>
<evidence type="ECO:0000259" key="11">
    <source>
        <dbReference type="SMART" id="SM00984"/>
    </source>
</evidence>
<evidence type="ECO:0000256" key="2">
    <source>
        <dbReference type="ARBA" id="ARBA00006601"/>
    </source>
</evidence>
<evidence type="ECO:0000256" key="8">
    <source>
        <dbReference type="PIRSR" id="PIRSR500134-1"/>
    </source>
</evidence>